<dbReference type="Proteomes" id="UP001219934">
    <property type="component" value="Unassembled WGS sequence"/>
</dbReference>
<comment type="caution">
    <text evidence="2">The sequence shown here is derived from an EMBL/GenBank/DDBJ whole genome shotgun (WGS) entry which is preliminary data.</text>
</comment>
<evidence type="ECO:0000313" key="3">
    <source>
        <dbReference type="Proteomes" id="UP001219934"/>
    </source>
</evidence>
<keyword evidence="3" id="KW-1185">Reference proteome</keyword>
<accession>A0AAD6FAF3</accession>
<sequence length="82" mass="8954">MEVHLATRSHSFLPRVSISGESRPVRSWWDPGGAETSVSQSLPDLSGKDRLTDRSEVHELAASSAVNNCVCKVITHSSHCRP</sequence>
<feature type="non-terminal residue" evidence="2">
    <location>
        <position position="82"/>
    </location>
</feature>
<proteinExistence type="predicted"/>
<organism evidence="2 3">
    <name type="scientific">Pogonophryne albipinna</name>
    <dbReference type="NCBI Taxonomy" id="1090488"/>
    <lineage>
        <taxon>Eukaryota</taxon>
        <taxon>Metazoa</taxon>
        <taxon>Chordata</taxon>
        <taxon>Craniata</taxon>
        <taxon>Vertebrata</taxon>
        <taxon>Euteleostomi</taxon>
        <taxon>Actinopterygii</taxon>
        <taxon>Neopterygii</taxon>
        <taxon>Teleostei</taxon>
        <taxon>Neoteleostei</taxon>
        <taxon>Acanthomorphata</taxon>
        <taxon>Eupercaria</taxon>
        <taxon>Perciformes</taxon>
        <taxon>Notothenioidei</taxon>
        <taxon>Pogonophryne</taxon>
    </lineage>
</organism>
<reference evidence="2" key="1">
    <citation type="submission" date="2022-11" db="EMBL/GenBank/DDBJ databases">
        <title>Chromosome-level genome of Pogonophryne albipinna.</title>
        <authorList>
            <person name="Jo E."/>
        </authorList>
    </citation>
    <scope>NUCLEOTIDE SEQUENCE</scope>
    <source>
        <strain evidence="2">SGF0006</strain>
        <tissue evidence="2">Muscle</tissue>
    </source>
</reference>
<name>A0AAD6FAF3_9TELE</name>
<evidence type="ECO:0000256" key="1">
    <source>
        <dbReference type="SAM" id="MobiDB-lite"/>
    </source>
</evidence>
<gene>
    <name evidence="2" type="ORF">JOQ06_008517</name>
</gene>
<dbReference type="AlphaFoldDB" id="A0AAD6FAF3"/>
<dbReference type="EMBL" id="JAPTMU010000020">
    <property type="protein sequence ID" value="KAJ4926338.1"/>
    <property type="molecule type" value="Genomic_DNA"/>
</dbReference>
<evidence type="ECO:0000313" key="2">
    <source>
        <dbReference type="EMBL" id="KAJ4926338.1"/>
    </source>
</evidence>
<feature type="region of interest" description="Disordered" evidence="1">
    <location>
        <begin position="20"/>
        <end position="49"/>
    </location>
</feature>
<protein>
    <submittedName>
        <fullName evidence="2">Uncharacterized protein</fullName>
    </submittedName>
</protein>